<dbReference type="PANTHER" id="PTHR46077:SF1">
    <property type="entry name" value="TOP1 BINDING ARGININE_SERINE RICH PROTEIN, E3 UBIQUITIN LIGASE"/>
    <property type="match status" value="1"/>
</dbReference>
<dbReference type="PROSITE" id="PS00518">
    <property type="entry name" value="ZF_RING_1"/>
    <property type="match status" value="1"/>
</dbReference>
<dbReference type="Pfam" id="PF00097">
    <property type="entry name" value="zf-C3HC4"/>
    <property type="match status" value="1"/>
</dbReference>
<feature type="region of interest" description="Disordered" evidence="10">
    <location>
        <begin position="147"/>
        <end position="166"/>
    </location>
</feature>
<feature type="compositionally biased region" description="Basic residues" evidence="10">
    <location>
        <begin position="115"/>
        <end position="124"/>
    </location>
</feature>
<evidence type="ECO:0000256" key="7">
    <source>
        <dbReference type="ARBA" id="ARBA00023015"/>
    </source>
</evidence>
<reference evidence="12" key="1">
    <citation type="submission" date="2013-12" db="EMBL/GenBank/DDBJ databases">
        <title>The Genome Sequence of Aphanomyces astaci APO3.</title>
        <authorList>
            <consortium name="The Broad Institute Genomics Platform"/>
            <person name="Russ C."/>
            <person name="Tyler B."/>
            <person name="van West P."/>
            <person name="Dieguez-Uribeondo J."/>
            <person name="Young S.K."/>
            <person name="Zeng Q."/>
            <person name="Gargeya S."/>
            <person name="Fitzgerald M."/>
            <person name="Abouelleil A."/>
            <person name="Alvarado L."/>
            <person name="Chapman S.B."/>
            <person name="Gainer-Dewar J."/>
            <person name="Goldberg J."/>
            <person name="Griggs A."/>
            <person name="Gujja S."/>
            <person name="Hansen M."/>
            <person name="Howarth C."/>
            <person name="Imamovic A."/>
            <person name="Ireland A."/>
            <person name="Larimer J."/>
            <person name="McCowan C."/>
            <person name="Murphy C."/>
            <person name="Pearson M."/>
            <person name="Poon T.W."/>
            <person name="Priest M."/>
            <person name="Roberts A."/>
            <person name="Saif S."/>
            <person name="Shea T."/>
            <person name="Sykes S."/>
            <person name="Wortman J."/>
            <person name="Nusbaum C."/>
            <person name="Birren B."/>
        </authorList>
    </citation>
    <scope>NUCLEOTIDE SEQUENCE [LARGE SCALE GENOMIC DNA]</scope>
    <source>
        <strain evidence="12">APO3</strain>
    </source>
</reference>
<dbReference type="Gene3D" id="3.30.40.10">
    <property type="entry name" value="Zinc/RING finger domain, C3HC4 (zinc finger)"/>
    <property type="match status" value="1"/>
</dbReference>
<keyword evidence="7" id="KW-0805">Transcription regulation</keyword>
<evidence type="ECO:0000256" key="9">
    <source>
        <dbReference type="PROSITE-ProRule" id="PRU00175"/>
    </source>
</evidence>
<dbReference type="VEuPathDB" id="FungiDB:H257_06818"/>
<dbReference type="GO" id="GO:0006513">
    <property type="term" value="P:protein monoubiquitination"/>
    <property type="evidence" value="ECO:0007669"/>
    <property type="project" value="TreeGrafter"/>
</dbReference>
<evidence type="ECO:0000256" key="5">
    <source>
        <dbReference type="ARBA" id="ARBA00022771"/>
    </source>
</evidence>
<feature type="region of interest" description="Disordered" evidence="10">
    <location>
        <begin position="113"/>
        <end position="137"/>
    </location>
</feature>
<name>W4GKL8_APHAT</name>
<evidence type="ECO:0000256" key="10">
    <source>
        <dbReference type="SAM" id="MobiDB-lite"/>
    </source>
</evidence>
<feature type="domain" description="RING-type" evidence="11">
    <location>
        <begin position="9"/>
        <end position="33"/>
    </location>
</feature>
<dbReference type="GO" id="GO:0061630">
    <property type="term" value="F:ubiquitin protein ligase activity"/>
    <property type="evidence" value="ECO:0007669"/>
    <property type="project" value="UniProtKB-EC"/>
</dbReference>
<dbReference type="InterPro" id="IPR017907">
    <property type="entry name" value="Znf_RING_CS"/>
</dbReference>
<dbReference type="InterPro" id="IPR018957">
    <property type="entry name" value="Znf_C3HC4_RING-type"/>
</dbReference>
<organism evidence="12">
    <name type="scientific">Aphanomyces astaci</name>
    <name type="common">Crayfish plague agent</name>
    <dbReference type="NCBI Taxonomy" id="112090"/>
    <lineage>
        <taxon>Eukaryota</taxon>
        <taxon>Sar</taxon>
        <taxon>Stramenopiles</taxon>
        <taxon>Oomycota</taxon>
        <taxon>Saprolegniomycetes</taxon>
        <taxon>Saprolegniales</taxon>
        <taxon>Verrucalvaceae</taxon>
        <taxon>Aphanomyces</taxon>
    </lineage>
</organism>
<dbReference type="GO" id="GO:0000209">
    <property type="term" value="P:protein polyubiquitination"/>
    <property type="evidence" value="ECO:0007669"/>
    <property type="project" value="TreeGrafter"/>
</dbReference>
<evidence type="ECO:0000256" key="8">
    <source>
        <dbReference type="ARBA" id="ARBA00023163"/>
    </source>
</evidence>
<evidence type="ECO:0000256" key="4">
    <source>
        <dbReference type="ARBA" id="ARBA00022723"/>
    </source>
</evidence>
<evidence type="ECO:0000256" key="2">
    <source>
        <dbReference type="ARBA" id="ARBA00012483"/>
    </source>
</evidence>
<dbReference type="GO" id="GO:0008270">
    <property type="term" value="F:zinc ion binding"/>
    <property type="evidence" value="ECO:0007669"/>
    <property type="project" value="UniProtKB-KW"/>
</dbReference>
<protein>
    <recommendedName>
        <fullName evidence="2">RING-type E3 ubiquitin transferase</fullName>
        <ecNumber evidence="2">2.3.2.27</ecNumber>
    </recommendedName>
</protein>
<evidence type="ECO:0000313" key="12">
    <source>
        <dbReference type="EMBL" id="ETV79554.1"/>
    </source>
</evidence>
<dbReference type="AlphaFoldDB" id="W4GKL8"/>
<keyword evidence="5 9" id="KW-0863">Zinc-finger</keyword>
<accession>W4GKL8</accession>
<dbReference type="InterPro" id="IPR001841">
    <property type="entry name" value="Znf_RING"/>
</dbReference>
<keyword evidence="3" id="KW-0808">Transferase</keyword>
<gene>
    <name evidence="12" type="ORF">H257_06818</name>
</gene>
<evidence type="ECO:0000256" key="3">
    <source>
        <dbReference type="ARBA" id="ARBA00022679"/>
    </source>
</evidence>
<dbReference type="GeneID" id="20808814"/>
<evidence type="ECO:0000259" key="11">
    <source>
        <dbReference type="PROSITE" id="PS50089"/>
    </source>
</evidence>
<dbReference type="InterPro" id="IPR013083">
    <property type="entry name" value="Znf_RING/FYVE/PHD"/>
</dbReference>
<keyword evidence="6" id="KW-0862">Zinc</keyword>
<dbReference type="OrthoDB" id="79123at2759"/>
<dbReference type="EC" id="2.3.2.27" evidence="2"/>
<comment type="catalytic activity">
    <reaction evidence="1">
        <text>S-ubiquitinyl-[E2 ubiquitin-conjugating enzyme]-L-cysteine + [acceptor protein]-L-lysine = [E2 ubiquitin-conjugating enzyme]-L-cysteine + N(6)-ubiquitinyl-[acceptor protein]-L-lysine.</text>
        <dbReference type="EC" id="2.3.2.27"/>
    </reaction>
</comment>
<dbReference type="RefSeq" id="XP_009830490.1">
    <property type="nucleotide sequence ID" value="XM_009832188.1"/>
</dbReference>
<sequence length="182" mass="20379">MVDPARVNECTHEFCFACILQWSKVSSTCPLCKTPFQALWNVTSRTSVPVEPAAASCPWDAPANSSIETSLQDELTHGYDMDDGFVVPDGFVEFEDMELMELPSATAHWTGTARLRSRRERRRRGETASDAISIMRPPRSHRRVIVDDEDECIDGATGEGATRSEKLPLNRRSKYFGGQVRP</sequence>
<dbReference type="EMBL" id="KI913127">
    <property type="protein sequence ID" value="ETV79554.1"/>
    <property type="molecule type" value="Genomic_DNA"/>
</dbReference>
<keyword evidence="4" id="KW-0479">Metal-binding</keyword>
<evidence type="ECO:0000256" key="1">
    <source>
        <dbReference type="ARBA" id="ARBA00000900"/>
    </source>
</evidence>
<dbReference type="PROSITE" id="PS50089">
    <property type="entry name" value="ZF_RING_2"/>
    <property type="match status" value="1"/>
</dbReference>
<dbReference type="SUPFAM" id="SSF57850">
    <property type="entry name" value="RING/U-box"/>
    <property type="match status" value="1"/>
</dbReference>
<evidence type="ECO:0000256" key="6">
    <source>
        <dbReference type="ARBA" id="ARBA00022833"/>
    </source>
</evidence>
<keyword evidence="8" id="KW-0804">Transcription</keyword>
<proteinExistence type="predicted"/>
<dbReference type="PANTHER" id="PTHR46077">
    <property type="entry name" value="E3 UBIQUITIN-PROTEIN LIGASE TOPORS"/>
    <property type="match status" value="1"/>
</dbReference>